<keyword evidence="1 3" id="KW-0347">Helicase</keyword>
<evidence type="ECO:0000259" key="2">
    <source>
        <dbReference type="Pfam" id="PF05970"/>
    </source>
</evidence>
<dbReference type="Pfam" id="PF05970">
    <property type="entry name" value="PIF1"/>
    <property type="match status" value="1"/>
</dbReference>
<keyword evidence="1" id="KW-0234">DNA repair</keyword>
<dbReference type="InterPro" id="IPR010285">
    <property type="entry name" value="DNA_helicase_pif1-like_DEAD"/>
</dbReference>
<dbReference type="AlphaFoldDB" id="A0A7T8HF51"/>
<organism evidence="3 4">
    <name type="scientific">Caligus rogercresseyi</name>
    <name type="common">Sea louse</name>
    <dbReference type="NCBI Taxonomy" id="217165"/>
    <lineage>
        <taxon>Eukaryota</taxon>
        <taxon>Metazoa</taxon>
        <taxon>Ecdysozoa</taxon>
        <taxon>Arthropoda</taxon>
        <taxon>Crustacea</taxon>
        <taxon>Multicrustacea</taxon>
        <taxon>Hexanauplia</taxon>
        <taxon>Copepoda</taxon>
        <taxon>Siphonostomatoida</taxon>
        <taxon>Caligidae</taxon>
        <taxon>Caligus</taxon>
    </lineage>
</organism>
<reference evidence="4" key="1">
    <citation type="submission" date="2021-01" db="EMBL/GenBank/DDBJ databases">
        <title>Caligus Genome Assembly.</title>
        <authorList>
            <person name="Gallardo-Escarate C."/>
        </authorList>
    </citation>
    <scope>NUCLEOTIDE SEQUENCE [LARGE SCALE GENOMIC DNA]</scope>
</reference>
<dbReference type="OrthoDB" id="272985at2759"/>
<protein>
    <recommendedName>
        <fullName evidence="1">ATP-dependent DNA helicase</fullName>
        <ecNumber evidence="1">5.6.2.3</ecNumber>
    </recommendedName>
</protein>
<keyword evidence="1" id="KW-0378">Hydrolase</keyword>
<dbReference type="GO" id="GO:0006310">
    <property type="term" value="P:DNA recombination"/>
    <property type="evidence" value="ECO:0007669"/>
    <property type="project" value="UniProtKB-KW"/>
</dbReference>
<keyword evidence="1" id="KW-0233">DNA recombination</keyword>
<keyword evidence="1" id="KW-0067">ATP-binding</keyword>
<evidence type="ECO:0000313" key="3">
    <source>
        <dbReference type="EMBL" id="QQP48943.1"/>
    </source>
</evidence>
<sequence length="54" mass="5981">MAHKNALHTLDKSLKDIRSIDSPFGGVVLLLAGDFRQTLPSHQGELRLMKSTHV</sequence>
<keyword evidence="1" id="KW-0227">DNA damage</keyword>
<dbReference type="GO" id="GO:0000723">
    <property type="term" value="P:telomere maintenance"/>
    <property type="evidence" value="ECO:0007669"/>
    <property type="project" value="InterPro"/>
</dbReference>
<keyword evidence="1" id="KW-0547">Nucleotide-binding</keyword>
<comment type="cofactor">
    <cofactor evidence="1">
        <name>Mg(2+)</name>
        <dbReference type="ChEBI" id="CHEBI:18420"/>
    </cofactor>
</comment>
<evidence type="ECO:0000256" key="1">
    <source>
        <dbReference type="RuleBase" id="RU363044"/>
    </source>
</evidence>
<dbReference type="GO" id="GO:0043139">
    <property type="term" value="F:5'-3' DNA helicase activity"/>
    <property type="evidence" value="ECO:0007669"/>
    <property type="project" value="UniProtKB-EC"/>
</dbReference>
<evidence type="ECO:0000313" key="4">
    <source>
        <dbReference type="Proteomes" id="UP000595437"/>
    </source>
</evidence>
<keyword evidence="4" id="KW-1185">Reference proteome</keyword>
<dbReference type="EMBL" id="CP045895">
    <property type="protein sequence ID" value="QQP48943.1"/>
    <property type="molecule type" value="Genomic_DNA"/>
</dbReference>
<dbReference type="Proteomes" id="UP000595437">
    <property type="component" value="Chromosome 6"/>
</dbReference>
<comment type="similarity">
    <text evidence="1">Belongs to the helicase family.</text>
</comment>
<dbReference type="GO" id="GO:0006281">
    <property type="term" value="P:DNA repair"/>
    <property type="evidence" value="ECO:0007669"/>
    <property type="project" value="UniProtKB-KW"/>
</dbReference>
<feature type="domain" description="DNA helicase Pif1-like DEAD-box helicase" evidence="2">
    <location>
        <begin position="1"/>
        <end position="44"/>
    </location>
</feature>
<dbReference type="EC" id="5.6.2.3" evidence="1"/>
<dbReference type="GO" id="GO:0016787">
    <property type="term" value="F:hydrolase activity"/>
    <property type="evidence" value="ECO:0007669"/>
    <property type="project" value="UniProtKB-KW"/>
</dbReference>
<accession>A0A7T8HF51</accession>
<name>A0A7T8HF51_CALRO</name>
<dbReference type="GO" id="GO:0005524">
    <property type="term" value="F:ATP binding"/>
    <property type="evidence" value="ECO:0007669"/>
    <property type="project" value="UniProtKB-KW"/>
</dbReference>
<gene>
    <name evidence="3" type="ORF">FKW44_009423</name>
</gene>
<proteinExistence type="inferred from homology"/>
<comment type="catalytic activity">
    <reaction evidence="1">
        <text>ATP + H2O = ADP + phosphate + H(+)</text>
        <dbReference type="Rhea" id="RHEA:13065"/>
        <dbReference type="ChEBI" id="CHEBI:15377"/>
        <dbReference type="ChEBI" id="CHEBI:15378"/>
        <dbReference type="ChEBI" id="CHEBI:30616"/>
        <dbReference type="ChEBI" id="CHEBI:43474"/>
        <dbReference type="ChEBI" id="CHEBI:456216"/>
        <dbReference type="EC" id="5.6.2.3"/>
    </reaction>
</comment>